<dbReference type="Pfam" id="PF01370">
    <property type="entry name" value="Epimerase"/>
    <property type="match status" value="1"/>
</dbReference>
<organism evidence="2 3">
    <name type="scientific">Opitutus terrae (strain DSM 11246 / JCM 15787 / PB90-1)</name>
    <dbReference type="NCBI Taxonomy" id="452637"/>
    <lineage>
        <taxon>Bacteria</taxon>
        <taxon>Pseudomonadati</taxon>
        <taxon>Verrucomicrobiota</taxon>
        <taxon>Opitutia</taxon>
        <taxon>Opitutales</taxon>
        <taxon>Opitutaceae</taxon>
        <taxon>Opitutus</taxon>
    </lineage>
</organism>
<dbReference type="PROSITE" id="PS51257">
    <property type="entry name" value="PROKAR_LIPOPROTEIN"/>
    <property type="match status" value="1"/>
</dbReference>
<keyword evidence="3" id="KW-1185">Reference proteome</keyword>
<dbReference type="RefSeq" id="WP_012373810.1">
    <property type="nucleotide sequence ID" value="NC_010571.1"/>
</dbReference>
<feature type="domain" description="NAD-dependent epimerase/dehydratase" evidence="1">
    <location>
        <begin position="3"/>
        <end position="216"/>
    </location>
</feature>
<evidence type="ECO:0000313" key="2">
    <source>
        <dbReference type="EMBL" id="ACB74272.1"/>
    </source>
</evidence>
<dbReference type="AlphaFoldDB" id="B1ZXQ0"/>
<dbReference type="Proteomes" id="UP000007013">
    <property type="component" value="Chromosome"/>
</dbReference>
<dbReference type="InterPro" id="IPR001509">
    <property type="entry name" value="Epimerase_deHydtase"/>
</dbReference>
<name>B1ZXQ0_OPITP</name>
<sequence>MKILFLGGTGIISTACTQLALARGLEVTLLNRSRREAIPGAQQLTADLAAPASVAAALAGRQWDAVVDFVAFTPADLEQRLALFRGHVGQFVFISSASAYQKPLSHYLITESTPLANPLWEYSRNKIACEELLLRAYREQAFPITIVRPSLTYGDTNIPLAINSWTQSFTAIARLRAGKPLIAPGDGLSLWTITHNTDFAKGLVGLLGHPGSIGHAFHITSDEALTWNQIYQQTAEAAGVPQPKLVHIASDFLAACMPEYVGSLLGDKSHSAVFDNSKIKRFVPDFVATTRYRDGIARTLRWFDAEPQRQSVDTTLDATWDRLIAAYERGLSAAQREFA</sequence>
<dbReference type="SUPFAM" id="SSF51735">
    <property type="entry name" value="NAD(P)-binding Rossmann-fold domains"/>
    <property type="match status" value="1"/>
</dbReference>
<dbReference type="Gene3D" id="3.40.50.720">
    <property type="entry name" value="NAD(P)-binding Rossmann-like Domain"/>
    <property type="match status" value="1"/>
</dbReference>
<proteinExistence type="predicted"/>
<dbReference type="PANTHER" id="PTHR43245">
    <property type="entry name" value="BIFUNCTIONAL POLYMYXIN RESISTANCE PROTEIN ARNA"/>
    <property type="match status" value="1"/>
</dbReference>
<dbReference type="CDD" id="cd05265">
    <property type="entry name" value="SDR_a1"/>
    <property type="match status" value="1"/>
</dbReference>
<reference evidence="2 3" key="1">
    <citation type="journal article" date="2011" name="J. Bacteriol.">
        <title>Genome sequence of the verrucomicrobium Opitutus terrae PB90-1, an abundant inhabitant of rice paddy soil ecosystems.</title>
        <authorList>
            <person name="van Passel M.W."/>
            <person name="Kant R."/>
            <person name="Palva A."/>
            <person name="Copeland A."/>
            <person name="Lucas S."/>
            <person name="Lapidus A."/>
            <person name="Glavina del Rio T."/>
            <person name="Pitluck S."/>
            <person name="Goltsman E."/>
            <person name="Clum A."/>
            <person name="Sun H."/>
            <person name="Schmutz J."/>
            <person name="Larimer F.W."/>
            <person name="Land M.L."/>
            <person name="Hauser L."/>
            <person name="Kyrpides N."/>
            <person name="Mikhailova N."/>
            <person name="Richardson P.P."/>
            <person name="Janssen P.H."/>
            <person name="de Vos W.M."/>
            <person name="Smidt H."/>
        </authorList>
    </citation>
    <scope>NUCLEOTIDE SEQUENCE [LARGE SCALE GENOMIC DNA]</scope>
    <source>
        <strain evidence="3">DSM 11246 / JCM 15787 / PB90-1</strain>
    </source>
</reference>
<evidence type="ECO:0000259" key="1">
    <source>
        <dbReference type="Pfam" id="PF01370"/>
    </source>
</evidence>
<evidence type="ECO:0000313" key="3">
    <source>
        <dbReference type="Proteomes" id="UP000007013"/>
    </source>
</evidence>
<dbReference type="STRING" id="452637.Oter_0984"/>
<gene>
    <name evidence="2" type="ordered locus">Oter_0984</name>
</gene>
<dbReference type="InterPro" id="IPR036291">
    <property type="entry name" value="NAD(P)-bd_dom_sf"/>
</dbReference>
<dbReference type="OrthoDB" id="9776016at2"/>
<dbReference type="eggNOG" id="COG0451">
    <property type="taxonomic scope" value="Bacteria"/>
</dbReference>
<accession>B1ZXQ0</accession>
<dbReference type="EMBL" id="CP001032">
    <property type="protein sequence ID" value="ACB74272.1"/>
    <property type="molecule type" value="Genomic_DNA"/>
</dbReference>
<dbReference type="KEGG" id="ote:Oter_0984"/>
<dbReference type="InterPro" id="IPR050177">
    <property type="entry name" value="Lipid_A_modif_metabolic_enz"/>
</dbReference>
<protein>
    <submittedName>
        <fullName evidence="2">NAD-dependent epimerase/dehydratase</fullName>
    </submittedName>
</protein>
<dbReference type="HOGENOM" id="CLU_065334_0_0_0"/>